<comment type="caution">
    <text evidence="2">The sequence shown here is derived from an EMBL/GenBank/DDBJ whole genome shotgun (WGS) entry which is preliminary data.</text>
</comment>
<dbReference type="EMBL" id="AWNI01000005">
    <property type="protein sequence ID" value="ETS64627.1"/>
    <property type="molecule type" value="Genomic_DNA"/>
</dbReference>
<gene>
    <name evidence="2" type="ORF">PaG_01097</name>
</gene>
<feature type="region of interest" description="Disordered" evidence="1">
    <location>
        <begin position="552"/>
        <end position="575"/>
    </location>
</feature>
<dbReference type="AlphaFoldDB" id="W3VUX5"/>
<protein>
    <recommendedName>
        <fullName evidence="4">Transcription factor domain-containing protein</fullName>
    </recommendedName>
</protein>
<evidence type="ECO:0000313" key="3">
    <source>
        <dbReference type="Proteomes" id="UP000019462"/>
    </source>
</evidence>
<feature type="compositionally biased region" description="Acidic residues" evidence="1">
    <location>
        <begin position="718"/>
        <end position="737"/>
    </location>
</feature>
<feature type="compositionally biased region" description="Polar residues" evidence="1">
    <location>
        <begin position="744"/>
        <end position="772"/>
    </location>
</feature>
<proteinExistence type="predicted"/>
<feature type="region of interest" description="Disordered" evidence="1">
    <location>
        <begin position="85"/>
        <end position="115"/>
    </location>
</feature>
<dbReference type="HOGENOM" id="CLU_010224_0_0_1"/>
<dbReference type="CDD" id="cd12148">
    <property type="entry name" value="fungal_TF_MHR"/>
    <property type="match status" value="1"/>
</dbReference>
<feature type="compositionally biased region" description="Polar residues" evidence="1">
    <location>
        <begin position="181"/>
        <end position="203"/>
    </location>
</feature>
<organism evidence="2 3">
    <name type="scientific">Moesziomyces aphidis</name>
    <name type="common">Pseudozyma aphidis</name>
    <dbReference type="NCBI Taxonomy" id="84754"/>
    <lineage>
        <taxon>Eukaryota</taxon>
        <taxon>Fungi</taxon>
        <taxon>Dikarya</taxon>
        <taxon>Basidiomycota</taxon>
        <taxon>Ustilaginomycotina</taxon>
        <taxon>Ustilaginomycetes</taxon>
        <taxon>Ustilaginales</taxon>
        <taxon>Ustilaginaceae</taxon>
        <taxon>Moesziomyces</taxon>
    </lineage>
</organism>
<name>W3VUX5_MOEAP</name>
<evidence type="ECO:0008006" key="4">
    <source>
        <dbReference type="Google" id="ProtNLM"/>
    </source>
</evidence>
<feature type="region of interest" description="Disordered" evidence="1">
    <location>
        <begin position="181"/>
        <end position="230"/>
    </location>
</feature>
<feature type="compositionally biased region" description="Polar residues" evidence="1">
    <location>
        <begin position="557"/>
        <end position="575"/>
    </location>
</feature>
<sequence>MSAAGRMDLQLAQRDTPLKWLEQIWWPIKKGGTMVQWRKRHNAVACSQCCSREAIAENQAEAILCEFRARAAMFGRPRLFRPCSTLQQRPSAASTQNSDTSNVGPSQVDTPQLPNSIAATEAARSCRYEQGRCGRRRIDDDAQAQLHLHPVSSTAYSMPSLSSHHSDSELWAEPQLVSSGFAQPAQSGSAHSRQGSIISNSSHGVDPRSTSSSGSQLPVSSSTIPEDPLCGTIPDAMNDTFWWLASHWQPSSTCDPSSNWPEWTNTFSQTDSTRQAISNNATHASIDADSLRLTRECYGAARVQDATPPFPAQGRSEASAELLHAYKRCLPKPSRWPTLLKALERLCRSAHGPSEAETSPFLCLSKLQEQLELDTVLAQDGLASALSQPGLSSSSVQPDPLRCAWTLAAICLAESILASSPIELPRNLTLEQLDHMPDATILLFTVAWEHCRKGLCGDSIQVMQTYRMMSLAFSRCHQGQELASASVFLGCRAAATMSIHRAATIANLGSTLRQQQALNAFWHLVSQGCHFQAWQGRDMPIDLALVELPMPDPKAGMQQQADPLSSSHTAAATKSPRSQFLSSSPVFVARIWTSVAIGQTIERHYRQGARLLVPCETRLEVATPMTTKPSHQEEDHVERTGKALDFCASLLQTREPASADHKEPQLKRFVLMLMRYTRVLLHYPFCRVDRDHRKAAQEGISATVSTVLGTLLSLGAKDDDDQEGDGEEEEEEEEDGGNDLNGANHRSCQLRGSGQNGSTRSDAPSSLTQPDLASSARVDRHLLELMAGLSLRALVFTLALIKHPLLPLASDTASSADDGERQRSDALLALGALEQLHQLGVVSAPLLRKARKAARLGGGI</sequence>
<reference evidence="2 3" key="1">
    <citation type="journal article" date="2014" name="Genome Announc.">
        <title>Genome sequence of the basidiomycetous fungus Pseudozyma aphidis DSM70725, an efficient producer of biosurfactant mannosylerythritol lipids.</title>
        <authorList>
            <person name="Lorenz S."/>
            <person name="Guenther M."/>
            <person name="Grumaz C."/>
            <person name="Rupp S."/>
            <person name="Zibek S."/>
            <person name="Sohn K."/>
        </authorList>
    </citation>
    <scope>NUCLEOTIDE SEQUENCE [LARGE SCALE GENOMIC DNA]</scope>
    <source>
        <strain evidence="3">ATCC 32657 / CBS 517.83 / DSM 70725 / JCM 10318 / NBRC 10182 / NRRL Y-7954 / St-0401</strain>
    </source>
</reference>
<accession>W3VUX5</accession>
<feature type="region of interest" description="Disordered" evidence="1">
    <location>
        <begin position="713"/>
        <end position="772"/>
    </location>
</feature>
<evidence type="ECO:0000313" key="2">
    <source>
        <dbReference type="EMBL" id="ETS64627.1"/>
    </source>
</evidence>
<evidence type="ECO:0000256" key="1">
    <source>
        <dbReference type="SAM" id="MobiDB-lite"/>
    </source>
</evidence>
<feature type="compositionally biased region" description="Low complexity" evidence="1">
    <location>
        <begin position="209"/>
        <end position="222"/>
    </location>
</feature>
<dbReference type="Proteomes" id="UP000019462">
    <property type="component" value="Unassembled WGS sequence"/>
</dbReference>
<keyword evidence="3" id="KW-1185">Reference proteome</keyword>
<dbReference type="OrthoDB" id="2555394at2759"/>